<reference evidence="1" key="1">
    <citation type="submission" date="2025-08" db="UniProtKB">
        <authorList>
            <consortium name="Ensembl"/>
        </authorList>
    </citation>
    <scope>IDENTIFICATION</scope>
</reference>
<sequence>WSRLMMETVEESPKSTTNPAKCWLNFHNWLSPQTTSWSIKTKAVQHLLQHTLITAASGTWEDSSELGNTLRSRSLDALAGGCFCLRGLEAGRAGRAFMVLGKEGRVLLSSCWRRRGS</sequence>
<evidence type="ECO:0000313" key="1">
    <source>
        <dbReference type="Ensembl" id="ENSNPEP00000008345.1"/>
    </source>
</evidence>
<proteinExistence type="predicted"/>
<dbReference type="Ensembl" id="ENSNPET00000008554.1">
    <property type="protein sequence ID" value="ENSNPEP00000008345.1"/>
    <property type="gene ID" value="ENSNPEG00000006270.1"/>
</dbReference>
<dbReference type="AlphaFoldDB" id="A0A8C6Z8Y9"/>
<reference evidence="1" key="2">
    <citation type="submission" date="2025-09" db="UniProtKB">
        <authorList>
            <consortium name="Ensembl"/>
        </authorList>
    </citation>
    <scope>IDENTIFICATION</scope>
</reference>
<organism evidence="1 2">
    <name type="scientific">Nothoprocta perdicaria</name>
    <name type="common">Chilean tinamou</name>
    <name type="synonym">Crypturus perdicarius</name>
    <dbReference type="NCBI Taxonomy" id="30464"/>
    <lineage>
        <taxon>Eukaryota</taxon>
        <taxon>Metazoa</taxon>
        <taxon>Chordata</taxon>
        <taxon>Craniata</taxon>
        <taxon>Vertebrata</taxon>
        <taxon>Euteleostomi</taxon>
        <taxon>Archelosauria</taxon>
        <taxon>Archosauria</taxon>
        <taxon>Dinosauria</taxon>
        <taxon>Saurischia</taxon>
        <taxon>Theropoda</taxon>
        <taxon>Coelurosauria</taxon>
        <taxon>Aves</taxon>
        <taxon>Palaeognathae</taxon>
        <taxon>Tinamiformes</taxon>
        <taxon>Tinamidae</taxon>
        <taxon>Nothoprocta</taxon>
    </lineage>
</organism>
<protein>
    <submittedName>
        <fullName evidence="1">Uncharacterized protein</fullName>
    </submittedName>
</protein>
<evidence type="ECO:0000313" key="2">
    <source>
        <dbReference type="Proteomes" id="UP000694420"/>
    </source>
</evidence>
<dbReference type="Proteomes" id="UP000694420">
    <property type="component" value="Unplaced"/>
</dbReference>
<keyword evidence="2" id="KW-1185">Reference proteome</keyword>
<accession>A0A8C6Z8Y9</accession>
<name>A0A8C6Z8Y9_NOTPE</name>